<dbReference type="InterPro" id="IPR007848">
    <property type="entry name" value="Small_mtfrase_dom"/>
</dbReference>
<dbReference type="PANTHER" id="PTHR45875">
    <property type="entry name" value="METHYLTRANSFERASE N6AMT1"/>
    <property type="match status" value="1"/>
</dbReference>
<proteinExistence type="inferred from homology"/>
<dbReference type="AlphaFoldDB" id="A0A7T9DJE4"/>
<dbReference type="InterPro" id="IPR002052">
    <property type="entry name" value="DNA_methylase_N6_adenine_CS"/>
</dbReference>
<sequence>MQIEEIPFAVPQTVYPPREDSWLLAQSIPKLGGKKCLDMGCGSGIQTAALLLNGAEHVTTVDKHDEALTTAKQNLASHFDIQKVEFIKSDLFQNVKGSYDFMVFNPPYVPSKEMKWSDTDGGKKGREVIDQFLDQFHLFLSPEGVCYLLQSSRNSLMLTQQKAKEVGFDCNIVALQDVPGEELQVLKLQRSTPEEEETS</sequence>
<keyword evidence="4" id="KW-0949">S-adenosyl-L-methionine</keyword>
<evidence type="ECO:0000256" key="2">
    <source>
        <dbReference type="ARBA" id="ARBA00022603"/>
    </source>
</evidence>
<evidence type="ECO:0000313" key="6">
    <source>
        <dbReference type="EMBL" id="QQR92414.1"/>
    </source>
</evidence>
<reference evidence="6" key="1">
    <citation type="submission" date="2020-11" db="EMBL/GenBank/DDBJ databases">
        <title>Connecting structure to function with the recovery of over 1000 high-quality activated sludge metagenome-assembled genomes encoding full-length rRNA genes using long-read sequencing.</title>
        <authorList>
            <person name="Singleton C.M."/>
            <person name="Petriglieri F."/>
            <person name="Kristensen J.M."/>
            <person name="Kirkegaard R.H."/>
            <person name="Michaelsen T.Y."/>
            <person name="Andersen M.H."/>
            <person name="Karst S.M."/>
            <person name="Dueholm M.S."/>
            <person name="Nielsen P.H."/>
            <person name="Albertsen M."/>
        </authorList>
    </citation>
    <scope>NUCLEOTIDE SEQUENCE</scope>
    <source>
        <strain evidence="6">Fred_18-Q3-R57-64_BAT3C.431</strain>
    </source>
</reference>
<dbReference type="PANTHER" id="PTHR45875:SF1">
    <property type="entry name" value="METHYLTRANSFERASE N6AMT1"/>
    <property type="match status" value="1"/>
</dbReference>
<dbReference type="GO" id="GO:0003676">
    <property type="term" value="F:nucleic acid binding"/>
    <property type="evidence" value="ECO:0007669"/>
    <property type="project" value="InterPro"/>
</dbReference>
<dbReference type="Pfam" id="PF05175">
    <property type="entry name" value="MTS"/>
    <property type="match status" value="1"/>
</dbReference>
<dbReference type="InterPro" id="IPR004557">
    <property type="entry name" value="PrmC-related"/>
</dbReference>
<keyword evidence="3 6" id="KW-0808">Transferase</keyword>
<dbReference type="Proteomes" id="UP000596004">
    <property type="component" value="Chromosome"/>
</dbReference>
<dbReference type="PROSITE" id="PS00092">
    <property type="entry name" value="N6_MTASE"/>
    <property type="match status" value="1"/>
</dbReference>
<dbReference type="InterPro" id="IPR029063">
    <property type="entry name" value="SAM-dependent_MTases_sf"/>
</dbReference>
<keyword evidence="2 6" id="KW-0489">Methyltransferase</keyword>
<organism evidence="6">
    <name type="scientific">Candidatus Iainarchaeum sp</name>
    <dbReference type="NCBI Taxonomy" id="3101447"/>
    <lineage>
        <taxon>Archaea</taxon>
        <taxon>Candidatus Iainarchaeota</taxon>
        <taxon>Candidatus Iainarchaeia</taxon>
        <taxon>Candidatus Iainarchaeales</taxon>
        <taxon>Candidatus Iainarchaeaceae</taxon>
        <taxon>Candidatus Iainarchaeum</taxon>
    </lineage>
</organism>
<dbReference type="NCBIfam" id="TIGR00537">
    <property type="entry name" value="hemK_rel_arch"/>
    <property type="match status" value="1"/>
</dbReference>
<accession>A0A7T9DJE4</accession>
<dbReference type="InterPro" id="IPR052190">
    <property type="entry name" value="Euk-Arch_PrmC-MTase"/>
</dbReference>
<dbReference type="SUPFAM" id="SSF53335">
    <property type="entry name" value="S-adenosyl-L-methionine-dependent methyltransferases"/>
    <property type="match status" value="1"/>
</dbReference>
<dbReference type="CDD" id="cd02440">
    <property type="entry name" value="AdoMet_MTases"/>
    <property type="match status" value="1"/>
</dbReference>
<dbReference type="GO" id="GO:0035657">
    <property type="term" value="C:eRF1 methyltransferase complex"/>
    <property type="evidence" value="ECO:0007669"/>
    <property type="project" value="TreeGrafter"/>
</dbReference>
<evidence type="ECO:0000256" key="3">
    <source>
        <dbReference type="ARBA" id="ARBA00022679"/>
    </source>
</evidence>
<dbReference type="Gene3D" id="3.40.50.150">
    <property type="entry name" value="Vaccinia Virus protein VP39"/>
    <property type="match status" value="1"/>
</dbReference>
<evidence type="ECO:0000259" key="5">
    <source>
        <dbReference type="Pfam" id="PF05175"/>
    </source>
</evidence>
<dbReference type="GO" id="GO:0008757">
    <property type="term" value="F:S-adenosylmethionine-dependent methyltransferase activity"/>
    <property type="evidence" value="ECO:0007669"/>
    <property type="project" value="TreeGrafter"/>
</dbReference>
<dbReference type="GO" id="GO:0032259">
    <property type="term" value="P:methylation"/>
    <property type="evidence" value="ECO:0007669"/>
    <property type="project" value="UniProtKB-KW"/>
</dbReference>
<dbReference type="EMBL" id="CP064981">
    <property type="protein sequence ID" value="QQR92414.1"/>
    <property type="molecule type" value="Genomic_DNA"/>
</dbReference>
<name>A0A7T9DJE4_9ARCH</name>
<evidence type="ECO:0000256" key="1">
    <source>
        <dbReference type="ARBA" id="ARBA00006149"/>
    </source>
</evidence>
<comment type="similarity">
    <text evidence="1">Belongs to the eukaryotic/archaeal PrmC-related family.</text>
</comment>
<protein>
    <submittedName>
        <fullName evidence="6">Methyltransferase</fullName>
    </submittedName>
</protein>
<gene>
    <name evidence="6" type="ORF">IPJ89_04645</name>
</gene>
<evidence type="ECO:0000256" key="4">
    <source>
        <dbReference type="ARBA" id="ARBA00022691"/>
    </source>
</evidence>
<feature type="domain" description="Methyltransferase small" evidence="5">
    <location>
        <begin position="21"/>
        <end position="114"/>
    </location>
</feature>
<dbReference type="GO" id="GO:0008276">
    <property type="term" value="F:protein methyltransferase activity"/>
    <property type="evidence" value="ECO:0007669"/>
    <property type="project" value="TreeGrafter"/>
</dbReference>